<accession>A0A3B0Y5U7</accession>
<dbReference type="CDD" id="cd02440">
    <property type="entry name" value="AdoMet_MTases"/>
    <property type="match status" value="1"/>
</dbReference>
<reference evidence="6" key="1">
    <citation type="submission" date="2018-06" db="EMBL/GenBank/DDBJ databases">
        <authorList>
            <person name="Zhirakovskaya E."/>
        </authorList>
    </citation>
    <scope>NUCLEOTIDE SEQUENCE</scope>
</reference>
<keyword evidence="3 6" id="KW-0489">Methyltransferase</keyword>
<dbReference type="InterPro" id="IPR050078">
    <property type="entry name" value="Ribosomal_L11_MeTrfase_PrmA"/>
</dbReference>
<sequence length="301" mass="32999">MPWIQLTLQTDKIHSDKAEQALLDAGALSVTYRDAEDKPVLEPLPGETPLWENIILTGLFDADINTDALTQQITSQLGEQSTLIYEEPKIEVLQDKNWIRAWMDDYKPMQFGSRLWVCPKHLPPPQPQAVNLMLDPGLAFGTGTHPTTALCLEWLDAADISNKQVLDFGCGSGVLAIAALLLGGAHCDGTDIDPQAIISSRDNAEANQVSHQLALYLPENRAHEKTQQSYDLVLANILAGPLTELAEQLASYCKPGGDIVLSGILDTQAEVIIAAYSPWFELQPVAQKGDWIRVTGRKKLP</sequence>
<gene>
    <name evidence="6" type="ORF">MNBD_GAMMA10-447</name>
</gene>
<keyword evidence="4 6" id="KW-0808">Transferase</keyword>
<keyword evidence="2" id="KW-0963">Cytoplasm</keyword>
<dbReference type="InterPro" id="IPR004498">
    <property type="entry name" value="Ribosomal_PrmA_MeTrfase"/>
</dbReference>
<dbReference type="InterPro" id="IPR029063">
    <property type="entry name" value="SAM-dependent_MTases_sf"/>
</dbReference>
<dbReference type="Gene3D" id="3.40.50.150">
    <property type="entry name" value="Vaccinia Virus protein VP39"/>
    <property type="match status" value="1"/>
</dbReference>
<proteinExistence type="inferred from homology"/>
<dbReference type="GO" id="GO:0005840">
    <property type="term" value="C:ribosome"/>
    <property type="evidence" value="ECO:0007669"/>
    <property type="project" value="UniProtKB-KW"/>
</dbReference>
<dbReference type="PANTHER" id="PTHR43648:SF1">
    <property type="entry name" value="ELECTRON TRANSFER FLAVOPROTEIN BETA SUBUNIT LYSINE METHYLTRANSFERASE"/>
    <property type="match status" value="1"/>
</dbReference>
<dbReference type="PIRSF" id="PIRSF000401">
    <property type="entry name" value="RPL11_MTase"/>
    <property type="match status" value="1"/>
</dbReference>
<dbReference type="PANTHER" id="PTHR43648">
    <property type="entry name" value="ELECTRON TRANSFER FLAVOPROTEIN BETA SUBUNIT LYSINE METHYLTRANSFERASE"/>
    <property type="match status" value="1"/>
</dbReference>
<dbReference type="AlphaFoldDB" id="A0A3B0Y5U7"/>
<keyword evidence="6" id="KW-0689">Ribosomal protein</keyword>
<protein>
    <submittedName>
        <fullName evidence="6">Ribosomal protein L11 methyltransferase</fullName>
    </submittedName>
</protein>
<keyword evidence="5" id="KW-0949">S-adenosyl-L-methionine</keyword>
<dbReference type="GO" id="GO:0016279">
    <property type="term" value="F:protein-lysine N-methyltransferase activity"/>
    <property type="evidence" value="ECO:0007669"/>
    <property type="project" value="TreeGrafter"/>
</dbReference>
<dbReference type="SUPFAM" id="SSF53335">
    <property type="entry name" value="S-adenosyl-L-methionine-dependent methyltransferases"/>
    <property type="match status" value="1"/>
</dbReference>
<dbReference type="GO" id="GO:0032259">
    <property type="term" value="P:methylation"/>
    <property type="evidence" value="ECO:0007669"/>
    <property type="project" value="UniProtKB-KW"/>
</dbReference>
<evidence type="ECO:0000313" key="6">
    <source>
        <dbReference type="EMBL" id="VAW63746.1"/>
    </source>
</evidence>
<dbReference type="NCBIfam" id="TIGR00406">
    <property type="entry name" value="prmA"/>
    <property type="match status" value="1"/>
</dbReference>
<comment type="similarity">
    <text evidence="1">Belongs to the methyltransferase superfamily. PrmA family.</text>
</comment>
<dbReference type="Pfam" id="PF06325">
    <property type="entry name" value="PrmA"/>
    <property type="match status" value="1"/>
</dbReference>
<dbReference type="GO" id="GO:0005829">
    <property type="term" value="C:cytosol"/>
    <property type="evidence" value="ECO:0007669"/>
    <property type="project" value="TreeGrafter"/>
</dbReference>
<dbReference type="HAMAP" id="MF_00735">
    <property type="entry name" value="Methyltr_PrmA"/>
    <property type="match status" value="1"/>
</dbReference>
<evidence type="ECO:0000256" key="2">
    <source>
        <dbReference type="ARBA" id="ARBA00022490"/>
    </source>
</evidence>
<evidence type="ECO:0000256" key="5">
    <source>
        <dbReference type="ARBA" id="ARBA00022691"/>
    </source>
</evidence>
<dbReference type="EMBL" id="UOFJ01000118">
    <property type="protein sequence ID" value="VAW63746.1"/>
    <property type="molecule type" value="Genomic_DNA"/>
</dbReference>
<evidence type="ECO:0000256" key="1">
    <source>
        <dbReference type="ARBA" id="ARBA00009741"/>
    </source>
</evidence>
<keyword evidence="6" id="KW-0687">Ribonucleoprotein</keyword>
<organism evidence="6">
    <name type="scientific">hydrothermal vent metagenome</name>
    <dbReference type="NCBI Taxonomy" id="652676"/>
    <lineage>
        <taxon>unclassified sequences</taxon>
        <taxon>metagenomes</taxon>
        <taxon>ecological metagenomes</taxon>
    </lineage>
</organism>
<name>A0A3B0Y5U7_9ZZZZ</name>
<evidence type="ECO:0000256" key="3">
    <source>
        <dbReference type="ARBA" id="ARBA00022603"/>
    </source>
</evidence>
<evidence type="ECO:0000256" key="4">
    <source>
        <dbReference type="ARBA" id="ARBA00022679"/>
    </source>
</evidence>